<feature type="compositionally biased region" description="Basic and acidic residues" evidence="1">
    <location>
        <begin position="64"/>
        <end position="75"/>
    </location>
</feature>
<evidence type="ECO:0000313" key="2">
    <source>
        <dbReference type="EMBL" id="EME32797.1"/>
    </source>
</evidence>
<dbReference type="GeneID" id="17091346"/>
<gene>
    <name evidence="2" type="ORF">Gasu_01570</name>
</gene>
<dbReference type="Proteomes" id="UP000030680">
    <property type="component" value="Unassembled WGS sequence"/>
</dbReference>
<evidence type="ECO:0000256" key="1">
    <source>
        <dbReference type="SAM" id="MobiDB-lite"/>
    </source>
</evidence>
<accession>M2XRD1</accession>
<protein>
    <submittedName>
        <fullName evidence="2">Uncharacterized protein</fullName>
    </submittedName>
</protein>
<name>M2XRD1_GALSU</name>
<feature type="compositionally biased region" description="Polar residues" evidence="1">
    <location>
        <begin position="97"/>
        <end position="112"/>
    </location>
</feature>
<organism evidence="2 3">
    <name type="scientific">Galdieria sulphuraria</name>
    <name type="common">Red alga</name>
    <dbReference type="NCBI Taxonomy" id="130081"/>
    <lineage>
        <taxon>Eukaryota</taxon>
        <taxon>Rhodophyta</taxon>
        <taxon>Bangiophyceae</taxon>
        <taxon>Galdieriales</taxon>
        <taxon>Galdieriaceae</taxon>
        <taxon>Galdieria</taxon>
    </lineage>
</organism>
<evidence type="ECO:0000313" key="3">
    <source>
        <dbReference type="Proteomes" id="UP000030680"/>
    </source>
</evidence>
<proteinExistence type="predicted"/>
<dbReference type="EMBL" id="KB454484">
    <property type="protein sequence ID" value="EME32797.1"/>
    <property type="molecule type" value="Genomic_DNA"/>
</dbReference>
<feature type="region of interest" description="Disordered" evidence="1">
    <location>
        <begin position="40"/>
        <end position="112"/>
    </location>
</feature>
<dbReference type="Gramene" id="EME32797">
    <property type="protein sequence ID" value="EME32797"/>
    <property type="gene ID" value="Gasu_01570"/>
</dbReference>
<dbReference type="AlphaFoldDB" id="M2XRD1"/>
<dbReference type="RefSeq" id="XP_005709317.1">
    <property type="nucleotide sequence ID" value="XM_005709260.1"/>
</dbReference>
<dbReference type="KEGG" id="gsl:Gasu_01570"/>
<sequence>MIKRLCWNVVDTNQTTQDDVSDSEDDEQVIRKLSEQYKEEALSFNSPSEDHSIASSDSPIQQPYEKKPLSLETKHGTCPSVNSRKGKKRKFSKEEYPTSQVSSTIDSPSSNHTIMGSYKDQGIVLKEKKRKPFSISEDYEIDYHPSKVLTCRFCDHKLLLNEKDVQSHIKSKVSIP</sequence>
<reference evidence="3" key="1">
    <citation type="journal article" date="2013" name="Science">
        <title>Gene transfer from bacteria and archaea facilitated evolution of an extremophilic eukaryote.</title>
        <authorList>
            <person name="Schonknecht G."/>
            <person name="Chen W.H."/>
            <person name="Ternes C.M."/>
            <person name="Barbier G.G."/>
            <person name="Shrestha R.P."/>
            <person name="Stanke M."/>
            <person name="Brautigam A."/>
            <person name="Baker B.J."/>
            <person name="Banfield J.F."/>
            <person name="Garavito R.M."/>
            <person name="Carr K."/>
            <person name="Wilkerson C."/>
            <person name="Rensing S.A."/>
            <person name="Gagneul D."/>
            <person name="Dickenson N.E."/>
            <person name="Oesterhelt C."/>
            <person name="Lercher M.J."/>
            <person name="Weber A.P."/>
        </authorList>
    </citation>
    <scope>NUCLEOTIDE SEQUENCE [LARGE SCALE GENOMIC DNA]</scope>
    <source>
        <strain evidence="3">074W</strain>
    </source>
</reference>
<keyword evidence="3" id="KW-1185">Reference proteome</keyword>
<feature type="compositionally biased region" description="Polar residues" evidence="1">
    <location>
        <begin position="43"/>
        <end position="61"/>
    </location>
</feature>